<feature type="transmembrane region" description="Helical" evidence="1">
    <location>
        <begin position="96"/>
        <end position="112"/>
    </location>
</feature>
<dbReference type="RefSeq" id="WP_015527420.1">
    <property type="nucleotide sequence ID" value="NZ_PSQG01000009.1"/>
</dbReference>
<dbReference type="AlphaFoldDB" id="A0A367G123"/>
<keyword evidence="1" id="KW-0812">Transmembrane</keyword>
<dbReference type="SUPFAM" id="SSF103481">
    <property type="entry name" value="Multidrug resistance efflux transporter EmrE"/>
    <property type="match status" value="1"/>
</dbReference>
<feature type="transmembrane region" description="Helical" evidence="1">
    <location>
        <begin position="37"/>
        <end position="59"/>
    </location>
</feature>
<feature type="transmembrane region" description="Helical" evidence="1">
    <location>
        <begin position="71"/>
        <end position="90"/>
    </location>
</feature>
<evidence type="ECO:0000313" key="3">
    <source>
        <dbReference type="Proteomes" id="UP000253208"/>
    </source>
</evidence>
<dbReference type="Gene3D" id="1.10.3730.20">
    <property type="match status" value="1"/>
</dbReference>
<dbReference type="EMBL" id="PSQG01000009">
    <property type="protein sequence ID" value="RCH44208.1"/>
    <property type="molecule type" value="Genomic_DNA"/>
</dbReference>
<organism evidence="2 3">
    <name type="scientific">Blautia obeum</name>
    <dbReference type="NCBI Taxonomy" id="40520"/>
    <lineage>
        <taxon>Bacteria</taxon>
        <taxon>Bacillati</taxon>
        <taxon>Bacillota</taxon>
        <taxon>Clostridia</taxon>
        <taxon>Lachnospirales</taxon>
        <taxon>Lachnospiraceae</taxon>
        <taxon>Blautia</taxon>
    </lineage>
</organism>
<name>A0A367G123_9FIRM</name>
<evidence type="ECO:0000256" key="1">
    <source>
        <dbReference type="SAM" id="Phobius"/>
    </source>
</evidence>
<sequence length="116" mass="13478">MTKIKDYIQLHLNILLFSLTSVFSKLASVYYNKEGLHSPLLYVFLFLMIANCGIYAIAWQQVIKKFSLSTAYANKSVYLLWSQVWAVIIFHENLSLQNIIGILIVLIGVWMVQRYE</sequence>
<protein>
    <submittedName>
        <fullName evidence="2">EamA-like transporter family protein</fullName>
    </submittedName>
</protein>
<reference evidence="2 3" key="1">
    <citation type="submission" date="2018-02" db="EMBL/GenBank/DDBJ databases">
        <title>Complete genome sequencing of Faecalibacterium prausnitzii strains isolated from the human gut.</title>
        <authorList>
            <person name="Fitzgerald B.C."/>
            <person name="Shkoporov A.N."/>
            <person name="Ross P.R."/>
            <person name="Hill C."/>
        </authorList>
    </citation>
    <scope>NUCLEOTIDE SEQUENCE [LARGE SCALE GENOMIC DNA]</scope>
    <source>
        <strain evidence="2 3">APC942/31-1</strain>
    </source>
</reference>
<dbReference type="InterPro" id="IPR037185">
    <property type="entry name" value="EmrE-like"/>
</dbReference>
<accession>A0A367G123</accession>
<dbReference type="Proteomes" id="UP000253208">
    <property type="component" value="Unassembled WGS sequence"/>
</dbReference>
<comment type="caution">
    <text evidence="2">The sequence shown here is derived from an EMBL/GenBank/DDBJ whole genome shotgun (WGS) entry which is preliminary data.</text>
</comment>
<evidence type="ECO:0000313" key="2">
    <source>
        <dbReference type="EMBL" id="RCH44208.1"/>
    </source>
</evidence>
<keyword evidence="1" id="KW-0472">Membrane</keyword>
<proteinExistence type="predicted"/>
<keyword evidence="1" id="KW-1133">Transmembrane helix</keyword>
<feature type="transmembrane region" description="Helical" evidence="1">
    <location>
        <begin position="12"/>
        <end position="31"/>
    </location>
</feature>
<gene>
    <name evidence="2" type="ORF">C4886_07790</name>
</gene>